<sequence>MREEALKRTQDPENVERGFGAFFAQASMMFSVLRAASGRVRLFWLNASLIGVIAATAYWQIELNAWNKPFYDALSRRHLGDFLSQLGMFGKIAGALLVLNVAQTWLNQMLRMTLRAAFTRDLFAEWLAPRRIFLLSQAGRIGVNPDQRIHEDARHLADLTTDLGVGLLQAALLLGCFIGVLWGLSAGVVLSIDGRDLIIPGYMVWCAFIYSGVASTAGWLVGRPLIGLNAEHYGRESDLRFALVHLNEHGEDVALYRGEATERKRLDLVLERLLFILRRLVGATTNLTWVTAGYGWFTIVAPIIVAAPAFFDGKLTLGGLLMSAGAFTQVQQSLRWFIDNAGALADWRATLHRVAAFRLALLESDGAASSESRIEIETTTDDRLRMENLEVLFPYGTITLSKPVVELAPGERVLIVGAPGAGKTSLFRALAGLWPRGSGKISLPSGGAVMFMPKSPYFAVGSLREALAYPGPPERFPQEAYERALRRLGLGRLSPDLDRRARWDQELSDPEQQALAFARMRLHEPSWVVIDEAFEALTSEALEAVFDILANELARTAVLYIGGGHTKRERRAKVLALNFEPYEPRTPVPSSAR</sequence>
<dbReference type="SUPFAM" id="SSF52540">
    <property type="entry name" value="P-loop containing nucleoside triphosphate hydrolases"/>
    <property type="match status" value="1"/>
</dbReference>
<dbReference type="Pfam" id="PF00005">
    <property type="entry name" value="ABC_tran"/>
    <property type="match status" value="1"/>
</dbReference>
<dbReference type="GO" id="GO:0005886">
    <property type="term" value="C:plasma membrane"/>
    <property type="evidence" value="ECO:0007669"/>
    <property type="project" value="UniProtKB-SubCell"/>
</dbReference>
<dbReference type="PANTHER" id="PTHR11384:SF59">
    <property type="entry name" value="LYSOSOMAL COBALAMIN TRANSPORTER ABCD4"/>
    <property type="match status" value="1"/>
</dbReference>
<dbReference type="EMBL" id="CP019948">
    <property type="protein sequence ID" value="ARN82302.1"/>
    <property type="molecule type" value="Genomic_DNA"/>
</dbReference>
<evidence type="ECO:0000256" key="8">
    <source>
        <dbReference type="SAM" id="Phobius"/>
    </source>
</evidence>
<accession>A0A1W6MXI7</accession>
<feature type="transmembrane region" description="Helical" evidence="8">
    <location>
        <begin position="202"/>
        <end position="221"/>
    </location>
</feature>
<protein>
    <submittedName>
        <fullName evidence="11">Glycosyl transferase family 1</fullName>
    </submittedName>
</protein>
<evidence type="ECO:0000256" key="6">
    <source>
        <dbReference type="ARBA" id="ARBA00022989"/>
    </source>
</evidence>
<keyword evidence="3 8" id="KW-0812">Transmembrane</keyword>
<evidence type="ECO:0000256" key="2">
    <source>
        <dbReference type="ARBA" id="ARBA00022448"/>
    </source>
</evidence>
<comment type="subcellular location">
    <subcellularLocation>
        <location evidence="1">Cell membrane</location>
        <topology evidence="1">Multi-pass membrane protein</topology>
    </subcellularLocation>
</comment>
<evidence type="ECO:0000259" key="10">
    <source>
        <dbReference type="PROSITE" id="PS50929"/>
    </source>
</evidence>
<dbReference type="Pfam" id="PF06472">
    <property type="entry name" value="ABC_membrane_2"/>
    <property type="match status" value="1"/>
</dbReference>
<proteinExistence type="predicted"/>
<feature type="transmembrane region" description="Helical" evidence="8">
    <location>
        <begin position="167"/>
        <end position="190"/>
    </location>
</feature>
<dbReference type="Proteomes" id="UP000193978">
    <property type="component" value="Chromosome"/>
</dbReference>
<dbReference type="KEGG" id="mbry:B1812_15760"/>
<keyword evidence="6 8" id="KW-1133">Transmembrane helix</keyword>
<keyword evidence="5" id="KW-0067">ATP-binding</keyword>
<gene>
    <name evidence="11" type="ORF">B1812_15760</name>
</gene>
<keyword evidence="11" id="KW-0808">Transferase</keyword>
<evidence type="ECO:0000313" key="12">
    <source>
        <dbReference type="Proteomes" id="UP000193978"/>
    </source>
</evidence>
<name>A0A1W6MXI7_9HYPH</name>
<keyword evidence="2" id="KW-0813">Transport</keyword>
<dbReference type="InterPro" id="IPR036640">
    <property type="entry name" value="ABC1_TM_sf"/>
</dbReference>
<dbReference type="STRING" id="655015.B1812_15760"/>
<dbReference type="GO" id="GO:0140359">
    <property type="term" value="F:ABC-type transporter activity"/>
    <property type="evidence" value="ECO:0007669"/>
    <property type="project" value="InterPro"/>
</dbReference>
<organism evidence="11 12">
    <name type="scientific">Methylocystis bryophila</name>
    <dbReference type="NCBI Taxonomy" id="655015"/>
    <lineage>
        <taxon>Bacteria</taxon>
        <taxon>Pseudomonadati</taxon>
        <taxon>Pseudomonadota</taxon>
        <taxon>Alphaproteobacteria</taxon>
        <taxon>Hyphomicrobiales</taxon>
        <taxon>Methylocystaceae</taxon>
        <taxon>Methylocystis</taxon>
    </lineage>
</organism>
<evidence type="ECO:0000256" key="1">
    <source>
        <dbReference type="ARBA" id="ARBA00004651"/>
    </source>
</evidence>
<dbReference type="Gene3D" id="1.20.1560.10">
    <property type="entry name" value="ABC transporter type 1, transmembrane domain"/>
    <property type="match status" value="1"/>
</dbReference>
<dbReference type="GO" id="GO:0005524">
    <property type="term" value="F:ATP binding"/>
    <property type="evidence" value="ECO:0007669"/>
    <property type="project" value="UniProtKB-KW"/>
</dbReference>
<dbReference type="InterPro" id="IPR003593">
    <property type="entry name" value="AAA+_ATPase"/>
</dbReference>
<dbReference type="RefSeq" id="WP_245299943.1">
    <property type="nucleotide sequence ID" value="NZ_AP027149.1"/>
</dbReference>
<dbReference type="InterPro" id="IPR003439">
    <property type="entry name" value="ABC_transporter-like_ATP-bd"/>
</dbReference>
<feature type="transmembrane region" description="Helical" evidence="8">
    <location>
        <begin position="82"/>
        <end position="102"/>
    </location>
</feature>
<evidence type="ECO:0000259" key="9">
    <source>
        <dbReference type="PROSITE" id="PS50893"/>
    </source>
</evidence>
<evidence type="ECO:0000313" key="11">
    <source>
        <dbReference type="EMBL" id="ARN82302.1"/>
    </source>
</evidence>
<keyword evidence="12" id="KW-1185">Reference proteome</keyword>
<feature type="transmembrane region" description="Helical" evidence="8">
    <location>
        <begin position="43"/>
        <end position="61"/>
    </location>
</feature>
<feature type="domain" description="ABC transporter" evidence="9">
    <location>
        <begin position="384"/>
        <end position="588"/>
    </location>
</feature>
<dbReference type="PROSITE" id="PS50893">
    <property type="entry name" value="ABC_TRANSPORTER_2"/>
    <property type="match status" value="1"/>
</dbReference>
<dbReference type="InterPro" id="IPR050835">
    <property type="entry name" value="ABC_transporter_sub-D"/>
</dbReference>
<dbReference type="GO" id="GO:0016887">
    <property type="term" value="F:ATP hydrolysis activity"/>
    <property type="evidence" value="ECO:0007669"/>
    <property type="project" value="InterPro"/>
</dbReference>
<dbReference type="AlphaFoldDB" id="A0A1W6MXI7"/>
<reference evidence="11 12" key="1">
    <citation type="submission" date="2017-02" db="EMBL/GenBank/DDBJ databases">
        <authorList>
            <person name="Peterson S.W."/>
        </authorList>
    </citation>
    <scope>NUCLEOTIDE SEQUENCE [LARGE SCALE GENOMIC DNA]</scope>
    <source>
        <strain evidence="11 12">S285</strain>
    </source>
</reference>
<keyword evidence="4" id="KW-0547">Nucleotide-binding</keyword>
<dbReference type="SMART" id="SM00382">
    <property type="entry name" value="AAA"/>
    <property type="match status" value="1"/>
</dbReference>
<dbReference type="Gene3D" id="3.40.50.300">
    <property type="entry name" value="P-loop containing nucleotide triphosphate hydrolases"/>
    <property type="match status" value="1"/>
</dbReference>
<evidence type="ECO:0000256" key="5">
    <source>
        <dbReference type="ARBA" id="ARBA00022840"/>
    </source>
</evidence>
<feature type="transmembrane region" description="Helical" evidence="8">
    <location>
        <begin position="287"/>
        <end position="311"/>
    </location>
</feature>
<dbReference type="InterPro" id="IPR027417">
    <property type="entry name" value="P-loop_NTPase"/>
</dbReference>
<keyword evidence="7 8" id="KW-0472">Membrane</keyword>
<feature type="domain" description="ABC transmembrane type-1" evidence="10">
    <location>
        <begin position="66"/>
        <end position="346"/>
    </location>
</feature>
<dbReference type="SUPFAM" id="SSF90123">
    <property type="entry name" value="ABC transporter transmembrane region"/>
    <property type="match status" value="1"/>
</dbReference>
<dbReference type="InterPro" id="IPR011527">
    <property type="entry name" value="ABC1_TM_dom"/>
</dbReference>
<dbReference type="PROSITE" id="PS50929">
    <property type="entry name" value="ABC_TM1F"/>
    <property type="match status" value="1"/>
</dbReference>
<dbReference type="GO" id="GO:0016740">
    <property type="term" value="F:transferase activity"/>
    <property type="evidence" value="ECO:0007669"/>
    <property type="project" value="UniProtKB-KW"/>
</dbReference>
<evidence type="ECO:0000256" key="3">
    <source>
        <dbReference type="ARBA" id="ARBA00022692"/>
    </source>
</evidence>
<evidence type="ECO:0000256" key="7">
    <source>
        <dbReference type="ARBA" id="ARBA00023136"/>
    </source>
</evidence>
<evidence type="ECO:0000256" key="4">
    <source>
        <dbReference type="ARBA" id="ARBA00022741"/>
    </source>
</evidence>
<dbReference type="PANTHER" id="PTHR11384">
    <property type="entry name" value="ATP-BINDING CASSETTE, SUB-FAMILY D MEMBER"/>
    <property type="match status" value="1"/>
</dbReference>